<organism evidence="4 5">
    <name type="scientific">Lujinxingia vulgaris</name>
    <dbReference type="NCBI Taxonomy" id="2600176"/>
    <lineage>
        <taxon>Bacteria</taxon>
        <taxon>Deltaproteobacteria</taxon>
        <taxon>Bradymonadales</taxon>
        <taxon>Lujinxingiaceae</taxon>
        <taxon>Lujinxingia</taxon>
    </lineage>
</organism>
<comment type="caution">
    <text evidence="4">The sequence shown here is derived from an EMBL/GenBank/DDBJ whole genome shotgun (WGS) entry which is preliminary data.</text>
</comment>
<accession>A0A5C6X6Y0</accession>
<keyword evidence="2" id="KW-0963">Cytoplasm</keyword>
<dbReference type="GO" id="GO:0005737">
    <property type="term" value="C:cytoplasm"/>
    <property type="evidence" value="ECO:0007669"/>
    <property type="project" value="UniProtKB-SubCell"/>
</dbReference>
<dbReference type="Gene3D" id="2.60.40.10">
    <property type="entry name" value="Immunoglobulins"/>
    <property type="match status" value="3"/>
</dbReference>
<evidence type="ECO:0000256" key="2">
    <source>
        <dbReference type="ARBA" id="ARBA00022490"/>
    </source>
</evidence>
<dbReference type="NCBIfam" id="NF012200">
    <property type="entry name" value="choice_anch_D"/>
    <property type="match status" value="2"/>
</dbReference>
<proteinExistence type="predicted"/>
<dbReference type="Proteomes" id="UP000321046">
    <property type="component" value="Unassembled WGS sequence"/>
</dbReference>
<dbReference type="EMBL" id="VOSL01000054">
    <property type="protein sequence ID" value="TXD34536.1"/>
    <property type="molecule type" value="Genomic_DNA"/>
</dbReference>
<evidence type="ECO:0000256" key="1">
    <source>
        <dbReference type="ARBA" id="ARBA00004496"/>
    </source>
</evidence>
<evidence type="ECO:0000259" key="3">
    <source>
        <dbReference type="Pfam" id="PF15780"/>
    </source>
</evidence>
<dbReference type="AlphaFoldDB" id="A0A5C6X6Y0"/>
<dbReference type="InterPro" id="IPR013783">
    <property type="entry name" value="Ig-like_fold"/>
</dbReference>
<evidence type="ECO:0000313" key="5">
    <source>
        <dbReference type="Proteomes" id="UP000321046"/>
    </source>
</evidence>
<dbReference type="Pfam" id="PF15780">
    <property type="entry name" value="ASH"/>
    <property type="match status" value="1"/>
</dbReference>
<comment type="subcellular location">
    <subcellularLocation>
        <location evidence="1">Cytoplasm</location>
    </subcellularLocation>
</comment>
<dbReference type="InterPro" id="IPR031549">
    <property type="entry name" value="ASH"/>
</dbReference>
<reference evidence="4 5" key="1">
    <citation type="submission" date="2019-08" db="EMBL/GenBank/DDBJ databases">
        <title>Bradymonadales sp. TMQ2.</title>
        <authorList>
            <person name="Liang Q."/>
        </authorList>
    </citation>
    <scope>NUCLEOTIDE SEQUENCE [LARGE SCALE GENOMIC DNA]</scope>
    <source>
        <strain evidence="4 5">TMQ2</strain>
    </source>
</reference>
<evidence type="ECO:0000313" key="4">
    <source>
        <dbReference type="EMBL" id="TXD34536.1"/>
    </source>
</evidence>
<feature type="domain" description="Abnormal spindle-like microcephaly-associated protein ASH" evidence="3">
    <location>
        <begin position="136"/>
        <end position="224"/>
    </location>
</feature>
<gene>
    <name evidence="4" type="ORF">FRC96_13020</name>
</gene>
<name>A0A5C6X6Y0_9DELT</name>
<protein>
    <submittedName>
        <fullName evidence="4">Choice-of-anchor D domain-containing protein</fullName>
    </submittedName>
</protein>
<sequence>MMRFTRVEPGRSRAWSGGASATLHRPRVRCLPVEALPVRGTLRERVVTVVDSGRPAIPMGGGFRYGVGTRTIVASLRRFKERNLWSVRRMQSLWQSGFRTGGRMLLWVVLASMALVACGDRDGIGETGAGVIEVAPTQIGFAQVELGDSATEFLTIRNNSDERLQIFELELEATGEGSADGLSLGSVPELPFALEAQEEQVIEVTYAPQAGEAARGRVRILSSDPRFSADSPLYVDITTLENSPEILVDPPIVRFARAGTGAFEERQTRLINVGTAPLVIYEAPEYGGGEDFSIALPERSYPLELLPFDSEAAGENPERYELVIDVLYEPTGQGQDTGEISVVTNDVRDPVPGREDRGLTRIDVRADADAACIEVDSRNRNFGQVPIGSSSLDRVEVTNCGTQVLQIENVVVDQSGNTFELDLGSWDRSGNGAIDDPVSVAPGMSVSFGVRFIPFEEGTERAEVVIVNNDPIQPELVIDVVGRGADGECPIATALGRVRGVSGMGRPSLTAIPLQYVILDGSQSEDPDGQVVDYEWEVLQGPPGTLVQLGPTQDDPLGNDTSRREFRLLTAGTYRIGLNVIDNDGFRSCEGAEVEIRAIPDQDIHIELTWTNPSDPDEGDGEGSDVDLHLTKMGPGSWAEEPFSVYFQFPNRSQESIWSPEDPSLDIDVRDGAGPENITMRNPANCEWYAIGVHYYRQLFGTAYATVRIYIQGQLRYESALEPLERTGEFWDVARIHWDSGQATIVDVDTRYPALPQGQPPEVGNAMVETATDLGLCSAQQLY</sequence>